<comment type="caution">
    <text evidence="4">The sequence shown here is derived from an EMBL/GenBank/DDBJ whole genome shotgun (WGS) entry which is preliminary data.</text>
</comment>
<dbReference type="PANTHER" id="PTHR47933:SF35">
    <property type="entry name" value="OS03G0115300 PROTEIN"/>
    <property type="match status" value="1"/>
</dbReference>
<evidence type="ECO:0008006" key="6">
    <source>
        <dbReference type="Google" id="ProtNLM"/>
    </source>
</evidence>
<keyword evidence="1" id="KW-0677">Repeat</keyword>
<accession>A0A7J7L0D4</accession>
<dbReference type="InterPro" id="IPR051240">
    <property type="entry name" value="Mito_RNA-Proc/Resp"/>
</dbReference>
<name>A0A7J7L0D4_9MAGN</name>
<feature type="repeat" description="PPR" evidence="2">
    <location>
        <begin position="133"/>
        <end position="167"/>
    </location>
</feature>
<feature type="repeat" description="PPR" evidence="2">
    <location>
        <begin position="62"/>
        <end position="96"/>
    </location>
</feature>
<gene>
    <name evidence="4" type="ORF">GIB67_006914</name>
</gene>
<evidence type="ECO:0000256" key="2">
    <source>
        <dbReference type="PROSITE-ProRule" id="PRU00708"/>
    </source>
</evidence>
<evidence type="ECO:0000256" key="1">
    <source>
        <dbReference type="ARBA" id="ARBA00022737"/>
    </source>
</evidence>
<dbReference type="Pfam" id="PF01535">
    <property type="entry name" value="PPR"/>
    <property type="match status" value="1"/>
</dbReference>
<dbReference type="Gene3D" id="1.25.40.10">
    <property type="entry name" value="Tetratricopeptide repeat domain"/>
    <property type="match status" value="3"/>
</dbReference>
<keyword evidence="5" id="KW-1185">Reference proteome</keyword>
<dbReference type="InterPro" id="IPR002885">
    <property type="entry name" value="PPR_rpt"/>
</dbReference>
<dbReference type="Pfam" id="PF13041">
    <property type="entry name" value="PPR_2"/>
    <property type="match status" value="4"/>
</dbReference>
<dbReference type="NCBIfam" id="TIGR00756">
    <property type="entry name" value="PPR"/>
    <property type="match status" value="7"/>
</dbReference>
<evidence type="ECO:0000313" key="5">
    <source>
        <dbReference type="Proteomes" id="UP000541444"/>
    </source>
</evidence>
<proteinExistence type="predicted"/>
<dbReference type="InterPro" id="IPR011990">
    <property type="entry name" value="TPR-like_helical_dom_sf"/>
</dbReference>
<feature type="repeat" description="PPR" evidence="2">
    <location>
        <begin position="97"/>
        <end position="131"/>
    </location>
</feature>
<dbReference type="GO" id="GO:0003729">
    <property type="term" value="F:mRNA binding"/>
    <property type="evidence" value="ECO:0007669"/>
    <property type="project" value="TreeGrafter"/>
</dbReference>
<reference evidence="4 5" key="1">
    <citation type="journal article" date="2020" name="IScience">
        <title>Genome Sequencing of the Endangered Kingdonia uniflora (Circaeasteraceae, Ranunculales) Reveals Potential Mechanisms of Evolutionary Specialization.</title>
        <authorList>
            <person name="Sun Y."/>
            <person name="Deng T."/>
            <person name="Zhang A."/>
            <person name="Moore M.J."/>
            <person name="Landis J.B."/>
            <person name="Lin N."/>
            <person name="Zhang H."/>
            <person name="Zhang X."/>
            <person name="Huang J."/>
            <person name="Zhang X."/>
            <person name="Sun H."/>
            <person name="Wang H."/>
        </authorList>
    </citation>
    <scope>NUCLEOTIDE SEQUENCE [LARGE SCALE GENOMIC DNA]</scope>
    <source>
        <strain evidence="4">TB1705</strain>
        <tissue evidence="4">Leaf</tissue>
    </source>
</reference>
<feature type="repeat" description="PPR" evidence="2">
    <location>
        <begin position="203"/>
        <end position="237"/>
    </location>
</feature>
<feature type="repeat" description="PPR" evidence="2">
    <location>
        <begin position="238"/>
        <end position="272"/>
    </location>
</feature>
<organism evidence="4 5">
    <name type="scientific">Kingdonia uniflora</name>
    <dbReference type="NCBI Taxonomy" id="39325"/>
    <lineage>
        <taxon>Eukaryota</taxon>
        <taxon>Viridiplantae</taxon>
        <taxon>Streptophyta</taxon>
        <taxon>Embryophyta</taxon>
        <taxon>Tracheophyta</taxon>
        <taxon>Spermatophyta</taxon>
        <taxon>Magnoliopsida</taxon>
        <taxon>Ranunculales</taxon>
        <taxon>Circaeasteraceae</taxon>
        <taxon>Kingdonia</taxon>
    </lineage>
</organism>
<protein>
    <recommendedName>
        <fullName evidence="6">Pentatricopeptide repeat-containing protein</fullName>
    </recommendedName>
</protein>
<dbReference type="AlphaFoldDB" id="A0A7J7L0D4"/>
<feature type="compositionally biased region" description="Basic and acidic residues" evidence="3">
    <location>
        <begin position="494"/>
        <end position="503"/>
    </location>
</feature>
<evidence type="ECO:0000313" key="4">
    <source>
        <dbReference type="EMBL" id="KAF6136022.1"/>
    </source>
</evidence>
<dbReference type="PANTHER" id="PTHR47933">
    <property type="entry name" value="PENTATRICOPEPTIDE REPEAT-CONTAINING PROTEIN 1, MITOCHONDRIAL"/>
    <property type="match status" value="1"/>
</dbReference>
<feature type="region of interest" description="Disordered" evidence="3">
    <location>
        <begin position="484"/>
        <end position="505"/>
    </location>
</feature>
<dbReference type="OrthoDB" id="185373at2759"/>
<dbReference type="Proteomes" id="UP000541444">
    <property type="component" value="Unassembled WGS sequence"/>
</dbReference>
<dbReference type="EMBL" id="JACGCM010002768">
    <property type="protein sequence ID" value="KAF6136022.1"/>
    <property type="molecule type" value="Genomic_DNA"/>
</dbReference>
<evidence type="ECO:0000256" key="3">
    <source>
        <dbReference type="SAM" id="MobiDB-lite"/>
    </source>
</evidence>
<feature type="repeat" description="PPR" evidence="2">
    <location>
        <begin position="273"/>
        <end position="307"/>
    </location>
</feature>
<dbReference type="PROSITE" id="PS51375">
    <property type="entry name" value="PPR"/>
    <property type="match status" value="7"/>
</dbReference>
<feature type="repeat" description="PPR" evidence="2">
    <location>
        <begin position="168"/>
        <end position="202"/>
    </location>
</feature>
<sequence>MLGKCKQPDQASFLFEKMMSESLEPTVDVYTSLVRAYGLSGFLDEAFRTVTEMNSLSDCRPDVYTYSTLLHCCIKLCRFDLIDHVLDNMSNSGIECNTVTYNTIIDGYGKAGMFELMESSLTEMIETGSCLPDVFTLNTFTWAYGNAGDIDKMERWYDEFQHMGVKPDIKTFNILIRSYGKTGMCDKIGLVMEFMGKRFYSPNVVTFNTVIEMFGKAGNIERMEYFFRTMKYRGVKPNYVTYCSLVSGYSKAGHVKKVGSILRQVENSDVVLDTPYFNCVINAYGQAGELKLMEDMFVEMKERDCKPDDITFSIMIQAYKSQGMVGAAQELEIHLLGRKGNPGSLIRLQPWTPNFNSETPKQTNALVWVRFVELSVEYWNIETLMSMGKTLGTPVDVDNATRNLEYGFFVSVLVDIDMTNPIPEKLQDCRVIHKIKQDSRALNIKSNHKNIEVELSMKDGSLRAREVLPQQAVKFKLVQKEMGPKTPNVAGKGKGKETPHIKTEEEDDSPMIVFPGLEHLSAKYPESSKSFRVAQDQFNKFIQDIIIRATSKGQEELGNYK</sequence>